<dbReference type="Proteomes" id="UP000031036">
    <property type="component" value="Unassembled WGS sequence"/>
</dbReference>
<name>A0A0B2V098_TOXCA</name>
<proteinExistence type="predicted"/>
<comment type="caution">
    <text evidence="1">The sequence shown here is derived from an EMBL/GenBank/DDBJ whole genome shotgun (WGS) entry which is preliminary data.</text>
</comment>
<feature type="non-terminal residue" evidence="1">
    <location>
        <position position="117"/>
    </location>
</feature>
<dbReference type="EMBL" id="JPKZ01002824">
    <property type="protein sequence ID" value="KHN74757.1"/>
    <property type="molecule type" value="Genomic_DNA"/>
</dbReference>
<reference evidence="1 2" key="1">
    <citation type="submission" date="2014-11" db="EMBL/GenBank/DDBJ databases">
        <title>Genetic blueprint of the zoonotic pathogen Toxocara canis.</title>
        <authorList>
            <person name="Zhu X.-Q."/>
            <person name="Korhonen P.K."/>
            <person name="Cai H."/>
            <person name="Young N.D."/>
            <person name="Nejsum P."/>
            <person name="von Samson-Himmelstjerna G."/>
            <person name="Boag P.R."/>
            <person name="Tan P."/>
            <person name="Li Q."/>
            <person name="Min J."/>
            <person name="Yang Y."/>
            <person name="Wang X."/>
            <person name="Fang X."/>
            <person name="Hall R.S."/>
            <person name="Hofmann A."/>
            <person name="Sternberg P.W."/>
            <person name="Jex A.R."/>
            <person name="Gasser R.B."/>
        </authorList>
    </citation>
    <scope>NUCLEOTIDE SEQUENCE [LARGE SCALE GENOMIC DNA]</scope>
    <source>
        <strain evidence="1">PN_DK_2014</strain>
    </source>
</reference>
<evidence type="ECO:0000313" key="2">
    <source>
        <dbReference type="Proteomes" id="UP000031036"/>
    </source>
</evidence>
<accession>A0A0B2V098</accession>
<dbReference type="AlphaFoldDB" id="A0A0B2V098"/>
<sequence>EGRWKWKWVTRKGVDRPIVERFGECCVISTKNSGIKVVKLLQQRSHSTVETVLGDRRYVFRWHGTRAWDGRILTKKIEISLASRLSNALNVVPRTFKDQKSVQPCRTNKTNCYGMGL</sequence>
<feature type="non-terminal residue" evidence="1">
    <location>
        <position position="1"/>
    </location>
</feature>
<protein>
    <submittedName>
        <fullName evidence="1">Uncharacterized protein</fullName>
    </submittedName>
</protein>
<keyword evidence="2" id="KW-1185">Reference proteome</keyword>
<organism evidence="1 2">
    <name type="scientific">Toxocara canis</name>
    <name type="common">Canine roundworm</name>
    <dbReference type="NCBI Taxonomy" id="6265"/>
    <lineage>
        <taxon>Eukaryota</taxon>
        <taxon>Metazoa</taxon>
        <taxon>Ecdysozoa</taxon>
        <taxon>Nematoda</taxon>
        <taxon>Chromadorea</taxon>
        <taxon>Rhabditida</taxon>
        <taxon>Spirurina</taxon>
        <taxon>Ascaridomorpha</taxon>
        <taxon>Ascaridoidea</taxon>
        <taxon>Toxocaridae</taxon>
        <taxon>Toxocara</taxon>
    </lineage>
</organism>
<gene>
    <name evidence="1" type="ORF">Tcan_00762</name>
</gene>
<evidence type="ECO:0000313" key="1">
    <source>
        <dbReference type="EMBL" id="KHN74757.1"/>
    </source>
</evidence>